<dbReference type="InterPro" id="IPR050350">
    <property type="entry name" value="Compl-Cell_Adhes-Reg"/>
</dbReference>
<feature type="domain" description="Sushi" evidence="6">
    <location>
        <begin position="242"/>
        <end position="312"/>
    </location>
</feature>
<keyword evidence="4" id="KW-0325">Glycoprotein</keyword>
<dbReference type="OrthoDB" id="9991441at2759"/>
<keyword evidence="1 5" id="KW-0768">Sushi</keyword>
<name>A0A183ARB2_9TREM</name>
<organism evidence="9">
    <name type="scientific">Echinostoma caproni</name>
    <dbReference type="NCBI Taxonomy" id="27848"/>
    <lineage>
        <taxon>Eukaryota</taxon>
        <taxon>Metazoa</taxon>
        <taxon>Spiralia</taxon>
        <taxon>Lophotrochozoa</taxon>
        <taxon>Platyhelminthes</taxon>
        <taxon>Trematoda</taxon>
        <taxon>Digenea</taxon>
        <taxon>Plagiorchiida</taxon>
        <taxon>Echinostomata</taxon>
        <taxon>Echinostomatoidea</taxon>
        <taxon>Echinostomatidae</taxon>
        <taxon>Echinostoma</taxon>
    </lineage>
</organism>
<dbReference type="WBParaSite" id="ECPE_0000952601-mRNA-1">
    <property type="protein sequence ID" value="ECPE_0000952601-mRNA-1"/>
    <property type="gene ID" value="ECPE_0000952601"/>
</dbReference>
<dbReference type="AlphaFoldDB" id="A0A183ARB2"/>
<reference evidence="9" key="1">
    <citation type="submission" date="2016-06" db="UniProtKB">
        <authorList>
            <consortium name="WormBaseParasite"/>
        </authorList>
    </citation>
    <scope>IDENTIFICATION</scope>
</reference>
<dbReference type="PANTHER" id="PTHR19325">
    <property type="entry name" value="COMPLEMENT COMPONENT-RELATED SUSHI DOMAIN-CONTAINING"/>
    <property type="match status" value="1"/>
</dbReference>
<gene>
    <name evidence="7" type="ORF">ECPE_LOCUS9497</name>
</gene>
<feature type="domain" description="Sushi" evidence="6">
    <location>
        <begin position="8"/>
        <end position="70"/>
    </location>
</feature>
<evidence type="ECO:0000313" key="8">
    <source>
        <dbReference type="Proteomes" id="UP000272942"/>
    </source>
</evidence>
<evidence type="ECO:0000313" key="9">
    <source>
        <dbReference type="WBParaSite" id="ECPE_0000952601-mRNA-1"/>
    </source>
</evidence>
<dbReference type="PROSITE" id="PS50923">
    <property type="entry name" value="SUSHI"/>
    <property type="match status" value="2"/>
</dbReference>
<dbReference type="InterPro" id="IPR035976">
    <property type="entry name" value="Sushi/SCR/CCP_sf"/>
</dbReference>
<evidence type="ECO:0000256" key="4">
    <source>
        <dbReference type="ARBA" id="ARBA00023180"/>
    </source>
</evidence>
<dbReference type="Gene3D" id="2.10.70.10">
    <property type="entry name" value="Complement Module, domain 1"/>
    <property type="match status" value="3"/>
</dbReference>
<keyword evidence="8" id="KW-1185">Reference proteome</keyword>
<keyword evidence="2" id="KW-0677">Repeat</keyword>
<dbReference type="SMART" id="SM00032">
    <property type="entry name" value="CCP"/>
    <property type="match status" value="4"/>
</dbReference>
<dbReference type="Gene3D" id="2.20.28.230">
    <property type="match status" value="1"/>
</dbReference>
<protein>
    <submittedName>
        <fullName evidence="9">Locomotion-related protein Hikaru genki</fullName>
    </submittedName>
</protein>
<keyword evidence="3 5" id="KW-1015">Disulfide bond</keyword>
<reference evidence="7 8" key="2">
    <citation type="submission" date="2018-11" db="EMBL/GenBank/DDBJ databases">
        <authorList>
            <consortium name="Pathogen Informatics"/>
        </authorList>
    </citation>
    <scope>NUCLEOTIDE SEQUENCE [LARGE SCALE GENOMIC DNA]</scope>
    <source>
        <strain evidence="7 8">Egypt</strain>
    </source>
</reference>
<dbReference type="InterPro" id="IPR000436">
    <property type="entry name" value="Sushi_SCR_CCP_dom"/>
</dbReference>
<dbReference type="EMBL" id="UZAN01047516">
    <property type="protein sequence ID" value="VDP85484.1"/>
    <property type="molecule type" value="Genomic_DNA"/>
</dbReference>
<dbReference type="CDD" id="cd00033">
    <property type="entry name" value="CCP"/>
    <property type="match status" value="1"/>
</dbReference>
<evidence type="ECO:0000313" key="7">
    <source>
        <dbReference type="EMBL" id="VDP85484.1"/>
    </source>
</evidence>
<evidence type="ECO:0000256" key="1">
    <source>
        <dbReference type="ARBA" id="ARBA00022659"/>
    </source>
</evidence>
<evidence type="ECO:0000259" key="6">
    <source>
        <dbReference type="PROSITE" id="PS50923"/>
    </source>
</evidence>
<dbReference type="PANTHER" id="PTHR19325:SF575">
    <property type="entry name" value="LOCOMOTION-RELATED PROTEIN HIKARU GENKI"/>
    <property type="match status" value="1"/>
</dbReference>
<evidence type="ECO:0000256" key="2">
    <source>
        <dbReference type="ARBA" id="ARBA00022737"/>
    </source>
</evidence>
<evidence type="ECO:0000256" key="3">
    <source>
        <dbReference type="ARBA" id="ARBA00023157"/>
    </source>
</evidence>
<dbReference type="Pfam" id="PF00084">
    <property type="entry name" value="Sushi"/>
    <property type="match status" value="2"/>
</dbReference>
<accession>A0A183ARB2</accession>
<evidence type="ECO:0000256" key="5">
    <source>
        <dbReference type="PROSITE-ProRule" id="PRU00302"/>
    </source>
</evidence>
<dbReference type="Proteomes" id="UP000272942">
    <property type="component" value="Unassembled WGS sequence"/>
</dbReference>
<feature type="disulfide bond" evidence="5">
    <location>
        <begin position="283"/>
        <end position="310"/>
    </location>
</feature>
<dbReference type="SUPFAM" id="SSF57535">
    <property type="entry name" value="Complement control module/SCR domain"/>
    <property type="match status" value="3"/>
</dbReference>
<comment type="caution">
    <text evidence="5">Lacks conserved residue(s) required for the propagation of feature annotation.</text>
</comment>
<proteinExistence type="predicted"/>
<sequence length="327" mass="36502">MLGYCSERDCGLPPNIPQAKLVYNSTTFGSRAVFHCAPDTTPSITEPTLICGSANNHTVWLPRPTPRCNRHCYLFTVDQGDVVLMHKPNTSEQVLIPITADSYESFTKLDTRGSLPSTDGIILPGSRVRHNAQLNVSCHSGYQLAQLKMSVTTCKDGVWSIRSKCVPASCAKRPPGTRGARVRFYSRLHNAKARYECFPGYKLQVDLQVGKIRRSSPVNDPLGTIRCLHGEWVGTAVYCEPTRCPRLVVDKMMSIEMKPNAQHTAEQQFNNEAIQGTQAFLHCPKGYHIQGPSVVVCHEGQWVPSTDARCEKTIYPILPMDWLYRLP</sequence>